<feature type="transmembrane region" description="Helical" evidence="1">
    <location>
        <begin position="12"/>
        <end position="31"/>
    </location>
</feature>
<reference evidence="2 3" key="1">
    <citation type="journal article" date="2016" name="Nat. Commun.">
        <title>Thousands of microbial genomes shed light on interconnected biogeochemical processes in an aquifer system.</title>
        <authorList>
            <person name="Anantharaman K."/>
            <person name="Brown C.T."/>
            <person name="Hug L.A."/>
            <person name="Sharon I."/>
            <person name="Castelle C.J."/>
            <person name="Probst A.J."/>
            <person name="Thomas B.C."/>
            <person name="Singh A."/>
            <person name="Wilkins M.J."/>
            <person name="Karaoz U."/>
            <person name="Brodie E.L."/>
            <person name="Williams K.H."/>
            <person name="Hubbard S.S."/>
            <person name="Banfield J.F."/>
        </authorList>
    </citation>
    <scope>NUCLEOTIDE SEQUENCE [LARGE SCALE GENOMIC DNA]</scope>
</reference>
<gene>
    <name evidence="2" type="ORF">A2738_00290</name>
</gene>
<keyword evidence="1" id="KW-0812">Transmembrane</keyword>
<evidence type="ECO:0008006" key="4">
    <source>
        <dbReference type="Google" id="ProtNLM"/>
    </source>
</evidence>
<dbReference type="Proteomes" id="UP000178235">
    <property type="component" value="Unassembled WGS sequence"/>
</dbReference>
<evidence type="ECO:0000313" key="2">
    <source>
        <dbReference type="EMBL" id="OGI68734.1"/>
    </source>
</evidence>
<proteinExistence type="predicted"/>
<keyword evidence="1" id="KW-1133">Transmembrane helix</keyword>
<evidence type="ECO:0000313" key="3">
    <source>
        <dbReference type="Proteomes" id="UP000178235"/>
    </source>
</evidence>
<dbReference type="AlphaFoldDB" id="A0A1F6VGK1"/>
<accession>A0A1F6VGK1</accession>
<name>A0A1F6VGK1_9BACT</name>
<evidence type="ECO:0000256" key="1">
    <source>
        <dbReference type="SAM" id="Phobius"/>
    </source>
</evidence>
<organism evidence="2 3">
    <name type="scientific">Candidatus Nomurabacteria bacterium RIFCSPHIGHO2_01_FULL_42_15</name>
    <dbReference type="NCBI Taxonomy" id="1801742"/>
    <lineage>
        <taxon>Bacteria</taxon>
        <taxon>Candidatus Nomuraibacteriota</taxon>
    </lineage>
</organism>
<protein>
    <recommendedName>
        <fullName evidence="4">Glucose/sorbosone dehydrogenase</fullName>
    </recommendedName>
</protein>
<dbReference type="EMBL" id="MFTS01000001">
    <property type="protein sequence ID" value="OGI68734.1"/>
    <property type="molecule type" value="Genomic_DNA"/>
</dbReference>
<keyword evidence="1" id="KW-0472">Membrane</keyword>
<comment type="caution">
    <text evidence="2">The sequence shown here is derived from an EMBL/GenBank/DDBJ whole genome shotgun (WGS) entry which is preliminary data.</text>
</comment>
<sequence>MTWAMKRQSFYLLVVVLFFGVFGFLIAYPAFQKEPTCFDNKQNGAETGVDCGGLCLRACLAQVDPVSLLWTRAFRVVPGRYNAVAYLENQNRNAAVVGQIKYRFRFADANNVYIGKREGSTFIPPSGRFAIFEPGVDVGSSIPVYTTFEFTEVPNWVTISQEKIDQLKVSVSEIILRGEDTSPVLSAVVKNNSFFIIPEIDVVVILYDASGNAISASRTYLDKLSPEEAEDIHFTWPEPFFGKVIAKEIIPMYNIDLVKLK</sequence>